<dbReference type="CDD" id="cd12131">
    <property type="entry name" value="HGbI-like"/>
    <property type="match status" value="1"/>
</dbReference>
<feature type="domain" description="Globin" evidence="6">
    <location>
        <begin position="1"/>
        <end position="134"/>
    </location>
</feature>
<evidence type="ECO:0000256" key="5">
    <source>
        <dbReference type="RuleBase" id="RU000356"/>
    </source>
</evidence>
<reference evidence="7 8" key="1">
    <citation type="submission" date="2023-01" db="EMBL/GenBank/DDBJ databases">
        <title>Novel diversity within Roseofilum (Cyanobacteria; Desertifilaceae) from marine benthic mats with descriptions of four novel species.</title>
        <authorList>
            <person name="Wang Y."/>
            <person name="Berthold D.E."/>
            <person name="Hu J."/>
            <person name="Lefler F.W."/>
            <person name="Laughinghouse H.D. IV."/>
        </authorList>
    </citation>
    <scope>NUCLEOTIDE SEQUENCE [LARGE SCALE GENOMIC DNA]</scope>
    <source>
        <strain evidence="7 8">BLCC-M143</strain>
    </source>
</reference>
<dbReference type="PANTHER" id="PTHR43396">
    <property type="entry name" value="FLAVOHEMOPROTEIN"/>
    <property type="match status" value="1"/>
</dbReference>
<evidence type="ECO:0000313" key="8">
    <source>
        <dbReference type="Proteomes" id="UP001232992"/>
    </source>
</evidence>
<keyword evidence="1 5" id="KW-0349">Heme</keyword>
<dbReference type="Pfam" id="PF00042">
    <property type="entry name" value="Globin"/>
    <property type="match status" value="1"/>
</dbReference>
<accession>A0ABT7C1F6</accession>
<gene>
    <name evidence="7" type="ORF">PMH09_19080</name>
</gene>
<proteinExistence type="inferred from homology"/>
<comment type="similarity">
    <text evidence="5">Belongs to the globin family.</text>
</comment>
<evidence type="ECO:0000259" key="6">
    <source>
        <dbReference type="PROSITE" id="PS01033"/>
    </source>
</evidence>
<dbReference type="Proteomes" id="UP001232992">
    <property type="component" value="Unassembled WGS sequence"/>
</dbReference>
<evidence type="ECO:0000256" key="3">
    <source>
        <dbReference type="ARBA" id="ARBA00022723"/>
    </source>
</evidence>
<keyword evidence="8" id="KW-1185">Reference proteome</keyword>
<keyword evidence="2 5" id="KW-0561">Oxygen transport</keyword>
<keyword evidence="5" id="KW-0813">Transport</keyword>
<evidence type="ECO:0000256" key="1">
    <source>
        <dbReference type="ARBA" id="ARBA00022617"/>
    </source>
</evidence>
<dbReference type="SUPFAM" id="SSF46458">
    <property type="entry name" value="Globin-like"/>
    <property type="match status" value="1"/>
</dbReference>
<protein>
    <submittedName>
        <fullName evidence="7">Globin family protein</fullName>
    </submittedName>
</protein>
<name>A0ABT7C1F6_9CYAN</name>
<evidence type="ECO:0000256" key="4">
    <source>
        <dbReference type="ARBA" id="ARBA00023004"/>
    </source>
</evidence>
<dbReference type="Gene3D" id="1.10.490.10">
    <property type="entry name" value="Globins"/>
    <property type="match status" value="1"/>
</dbReference>
<evidence type="ECO:0000313" key="7">
    <source>
        <dbReference type="EMBL" id="MDJ1185295.1"/>
    </source>
</evidence>
<sequence length="134" mass="15395">MSLNAQLLETSFALLRDRESEFTEYFYSNLFLDYPQVKPLFKSTDMKEQAKKLFASLALIVKNLKQPDKLTEALKALATRHVAYGVLPNHYPIIGMNLIKTMSMVLKEQWTPEIEQAWTEAYSSITEVMLAAED</sequence>
<dbReference type="PROSITE" id="PS01033">
    <property type="entry name" value="GLOBIN"/>
    <property type="match status" value="1"/>
</dbReference>
<keyword evidence="3" id="KW-0479">Metal-binding</keyword>
<organism evidence="7 8">
    <name type="scientific">Roseofilum casamattae BLCC-M143</name>
    <dbReference type="NCBI Taxonomy" id="3022442"/>
    <lineage>
        <taxon>Bacteria</taxon>
        <taxon>Bacillati</taxon>
        <taxon>Cyanobacteriota</taxon>
        <taxon>Cyanophyceae</taxon>
        <taxon>Desertifilales</taxon>
        <taxon>Desertifilaceae</taxon>
        <taxon>Roseofilum</taxon>
        <taxon>Roseofilum casamattae</taxon>
    </lineage>
</organism>
<dbReference type="EMBL" id="JAQOSQ010000030">
    <property type="protein sequence ID" value="MDJ1185295.1"/>
    <property type="molecule type" value="Genomic_DNA"/>
</dbReference>
<comment type="caution">
    <text evidence="7">The sequence shown here is derived from an EMBL/GenBank/DDBJ whole genome shotgun (WGS) entry which is preliminary data.</text>
</comment>
<dbReference type="InterPro" id="IPR000971">
    <property type="entry name" value="Globin"/>
</dbReference>
<dbReference type="RefSeq" id="WP_283759940.1">
    <property type="nucleotide sequence ID" value="NZ_JAQOSQ010000030.1"/>
</dbReference>
<dbReference type="PANTHER" id="PTHR43396:SF3">
    <property type="entry name" value="FLAVOHEMOPROTEIN"/>
    <property type="match status" value="1"/>
</dbReference>
<dbReference type="InterPro" id="IPR012292">
    <property type="entry name" value="Globin/Proto"/>
</dbReference>
<evidence type="ECO:0000256" key="2">
    <source>
        <dbReference type="ARBA" id="ARBA00022621"/>
    </source>
</evidence>
<keyword evidence="4" id="KW-0408">Iron</keyword>
<dbReference type="InterPro" id="IPR009050">
    <property type="entry name" value="Globin-like_sf"/>
</dbReference>